<keyword evidence="2" id="KW-0378">Hydrolase</keyword>
<dbReference type="SUPFAM" id="SSF53756">
    <property type="entry name" value="UDP-Glycosyltransferase/glycogen phosphorylase"/>
    <property type="match status" value="1"/>
</dbReference>
<dbReference type="Gene3D" id="3.40.50.2000">
    <property type="entry name" value="Glycogen Phosphorylase B"/>
    <property type="match status" value="2"/>
</dbReference>
<reference evidence="2 3" key="1">
    <citation type="submission" date="2019-02" db="EMBL/GenBank/DDBJ databases">
        <title>Prokaryotic population dynamics and viral predation in marine succession experiment using metagenomics: the confinement effect.</title>
        <authorList>
            <person name="Haro-Moreno J.M."/>
            <person name="Rodriguez-Valera F."/>
            <person name="Lopez-Perez M."/>
        </authorList>
    </citation>
    <scope>NUCLEOTIDE SEQUENCE [LARGE SCALE GENOMIC DNA]</scope>
    <source>
        <strain evidence="2">MED-G157</strain>
    </source>
</reference>
<dbReference type="EC" id="3.2.1.183" evidence="2"/>
<sequence length="292" mass="32201">MKDIDAHPDLTLDLVVMGAHLSEAFGETVNQIELDGFKISAKLDCLDPEDSDLGMSRTIGVAIEQLTNVLSELRPDILLLIADRYEMLAPASVALALRIPIAHIEGGDISEGAIDDAVRNALTKMSHLHFTPTELAKRRVLAMGEESWRVVRSGAPSLDHLVRGLLPSRKELEKNLGQQLENPYCIVAYHPVTLHSDTTAEVFALLEALRSWKNQIVFCFPNADVGSSVLVEHTRDFCKERDDCRLYTNLDHLTYWSLLSHATLIVGNSSSGIMEAASVLLPVVDIGERQRG</sequence>
<dbReference type="PANTHER" id="PTHR43174:SF3">
    <property type="entry name" value="UDP-N-ACETYLGLUCOSAMINE 2-EPIMERASE"/>
    <property type="match status" value="1"/>
</dbReference>
<name>A0A520S465_9GAMM</name>
<dbReference type="InterPro" id="IPR003331">
    <property type="entry name" value="UDP_GlcNAc_Epimerase_2_dom"/>
</dbReference>
<dbReference type="Pfam" id="PF02350">
    <property type="entry name" value="Epimerase_2"/>
    <property type="match status" value="1"/>
</dbReference>
<evidence type="ECO:0000313" key="3">
    <source>
        <dbReference type="Proteomes" id="UP000316199"/>
    </source>
</evidence>
<dbReference type="EMBL" id="SHAG01000004">
    <property type="protein sequence ID" value="RZO77244.1"/>
    <property type="molecule type" value="Genomic_DNA"/>
</dbReference>
<accession>A0A520S465</accession>
<dbReference type="Proteomes" id="UP000316199">
    <property type="component" value="Unassembled WGS sequence"/>
</dbReference>
<evidence type="ECO:0000259" key="1">
    <source>
        <dbReference type="Pfam" id="PF02350"/>
    </source>
</evidence>
<dbReference type="InterPro" id="IPR020004">
    <property type="entry name" value="UDP-GlcNAc_Epase"/>
</dbReference>
<dbReference type="InterPro" id="IPR029767">
    <property type="entry name" value="WecB-like"/>
</dbReference>
<dbReference type="GO" id="GO:0004553">
    <property type="term" value="F:hydrolase activity, hydrolyzing O-glycosyl compounds"/>
    <property type="evidence" value="ECO:0007669"/>
    <property type="project" value="InterPro"/>
</dbReference>
<dbReference type="GO" id="GO:0006047">
    <property type="term" value="P:UDP-N-acetylglucosamine metabolic process"/>
    <property type="evidence" value="ECO:0007669"/>
    <property type="project" value="InterPro"/>
</dbReference>
<protein>
    <submittedName>
        <fullName evidence="2">UDP-N-acetylglucosamine 2-epimerase (Hydrolyzing)</fullName>
        <ecNumber evidence="2">3.2.1.183</ecNumber>
    </submittedName>
</protein>
<feature type="domain" description="UDP-N-acetylglucosamine 2-epimerase" evidence="1">
    <location>
        <begin position="3"/>
        <end position="292"/>
    </location>
</feature>
<dbReference type="NCBIfam" id="TIGR03568">
    <property type="entry name" value="NeuC_NnaA"/>
    <property type="match status" value="1"/>
</dbReference>
<organism evidence="2 3">
    <name type="scientific">OM182 bacterium</name>
    <dbReference type="NCBI Taxonomy" id="2510334"/>
    <lineage>
        <taxon>Bacteria</taxon>
        <taxon>Pseudomonadati</taxon>
        <taxon>Pseudomonadota</taxon>
        <taxon>Gammaproteobacteria</taxon>
        <taxon>OMG group</taxon>
        <taxon>OM182 clade</taxon>
    </lineage>
</organism>
<comment type="caution">
    <text evidence="2">The sequence shown here is derived from an EMBL/GenBank/DDBJ whole genome shotgun (WGS) entry which is preliminary data.</text>
</comment>
<gene>
    <name evidence="2" type="primary">neuC</name>
    <name evidence="2" type="ORF">EVA68_02215</name>
</gene>
<proteinExistence type="predicted"/>
<evidence type="ECO:0000313" key="2">
    <source>
        <dbReference type="EMBL" id="RZO77244.1"/>
    </source>
</evidence>
<keyword evidence="2" id="KW-0326">Glycosidase</keyword>
<dbReference type="PANTHER" id="PTHR43174">
    <property type="entry name" value="UDP-N-ACETYLGLUCOSAMINE 2-EPIMERASE"/>
    <property type="match status" value="1"/>
</dbReference>
<feature type="non-terminal residue" evidence="2">
    <location>
        <position position="292"/>
    </location>
</feature>
<dbReference type="AlphaFoldDB" id="A0A520S465"/>